<dbReference type="InterPro" id="IPR035906">
    <property type="entry name" value="MetI-like_sf"/>
</dbReference>
<accession>A0A291GX03</accession>
<evidence type="ECO:0000256" key="5">
    <source>
        <dbReference type="ARBA" id="ARBA00022989"/>
    </source>
</evidence>
<evidence type="ECO:0000256" key="7">
    <source>
        <dbReference type="RuleBase" id="RU363032"/>
    </source>
</evidence>
<evidence type="ECO:0000256" key="3">
    <source>
        <dbReference type="ARBA" id="ARBA00022475"/>
    </source>
</evidence>
<feature type="transmembrane region" description="Helical" evidence="7">
    <location>
        <begin position="203"/>
        <end position="228"/>
    </location>
</feature>
<dbReference type="GO" id="GO:0005886">
    <property type="term" value="C:plasma membrane"/>
    <property type="evidence" value="ECO:0007669"/>
    <property type="project" value="UniProtKB-SubCell"/>
</dbReference>
<feature type="transmembrane region" description="Helical" evidence="7">
    <location>
        <begin position="32"/>
        <end position="60"/>
    </location>
</feature>
<feature type="transmembrane region" description="Helical" evidence="7">
    <location>
        <begin position="72"/>
        <end position="93"/>
    </location>
</feature>
<dbReference type="OrthoDB" id="2063054at2"/>
<evidence type="ECO:0000256" key="1">
    <source>
        <dbReference type="ARBA" id="ARBA00004651"/>
    </source>
</evidence>
<evidence type="ECO:0000256" key="2">
    <source>
        <dbReference type="ARBA" id="ARBA00022448"/>
    </source>
</evidence>
<comment type="similarity">
    <text evidence="7">Belongs to the binding-protein-dependent transport system permease family.</text>
</comment>
<keyword evidence="10" id="KW-1185">Reference proteome</keyword>
<evidence type="ECO:0000259" key="8">
    <source>
        <dbReference type="PROSITE" id="PS50928"/>
    </source>
</evidence>
<keyword evidence="2 7" id="KW-0813">Transport</keyword>
<dbReference type="RefSeq" id="WP_096799131.1">
    <property type="nucleotide sequence ID" value="NZ_CP023564.1"/>
</dbReference>
<dbReference type="Gene3D" id="1.10.3720.10">
    <property type="entry name" value="MetI-like"/>
    <property type="match status" value="1"/>
</dbReference>
<dbReference type="EMBL" id="CP023564">
    <property type="protein sequence ID" value="ATG54666.1"/>
    <property type="molecule type" value="Genomic_DNA"/>
</dbReference>
<feature type="transmembrane region" description="Helical" evidence="7">
    <location>
        <begin position="131"/>
        <end position="151"/>
    </location>
</feature>
<evidence type="ECO:0000256" key="6">
    <source>
        <dbReference type="ARBA" id="ARBA00023136"/>
    </source>
</evidence>
<dbReference type="KEGG" id="bgg:CFK41_07720"/>
<dbReference type="Pfam" id="PF00528">
    <property type="entry name" value="BPD_transp_1"/>
    <property type="match status" value="1"/>
</dbReference>
<dbReference type="InterPro" id="IPR000515">
    <property type="entry name" value="MetI-like"/>
</dbReference>
<sequence>MTTSTSTSPRGDLPTGPAPRRQSLLSRFGDPLFVIVTYGIIAIAIVLIVYPLYFIVIASISDPNLVQQGRVVLFPRGITFDGYLTIFGTSTIVRGFLNSVLYTVVGTAISVAMILSGAYALARKDMPGRNLFMILFVVTMFFDGGMIARYLVVKELGMLDTMWAVVLPGAVGVWNLIIARTFFEQNLSPELREASQLDGASDFRFFFGIALPLSKPLIVLMAMIHIVANWNAFFDAMIYLSDESKYPLQLILRNVLIQSQASASGMDMASMDSTAAAQKMGELLKYSMIVVSTVPLLIAFPFLQRYFIKGATLGALKS</sequence>
<proteinExistence type="inferred from homology"/>
<name>A0A291GX03_9MICO</name>
<feature type="transmembrane region" description="Helical" evidence="7">
    <location>
        <begin position="99"/>
        <end position="122"/>
    </location>
</feature>
<dbReference type="Proteomes" id="UP000217889">
    <property type="component" value="Chromosome"/>
</dbReference>
<protein>
    <submittedName>
        <fullName evidence="9">Sugar ABC transporter permease</fullName>
    </submittedName>
</protein>
<organism evidence="9 10">
    <name type="scientific">Brachybacterium ginsengisoli</name>
    <dbReference type="NCBI Taxonomy" id="1331682"/>
    <lineage>
        <taxon>Bacteria</taxon>
        <taxon>Bacillati</taxon>
        <taxon>Actinomycetota</taxon>
        <taxon>Actinomycetes</taxon>
        <taxon>Micrococcales</taxon>
        <taxon>Dermabacteraceae</taxon>
        <taxon>Brachybacterium</taxon>
    </lineage>
</organism>
<dbReference type="AlphaFoldDB" id="A0A291GX03"/>
<gene>
    <name evidence="9" type="ORF">CFK41_07720</name>
</gene>
<reference evidence="9 10" key="1">
    <citation type="journal article" date="2014" name="Int. J. Syst. Evol. Microbiol.">
        <title>Brachybacterium ginsengisoli sp. nov., isolated from soil of a ginseng field.</title>
        <authorList>
            <person name="Hoang V.A."/>
            <person name="Kim Y.J."/>
            <person name="Nguyen N.L."/>
            <person name="Yang D.C."/>
        </authorList>
    </citation>
    <scope>NUCLEOTIDE SEQUENCE [LARGE SCALE GENOMIC DNA]</scope>
    <source>
        <strain evidence="9 10">DCY80</strain>
    </source>
</reference>
<keyword evidence="4 7" id="KW-0812">Transmembrane</keyword>
<dbReference type="SUPFAM" id="SSF161098">
    <property type="entry name" value="MetI-like"/>
    <property type="match status" value="1"/>
</dbReference>
<keyword evidence="3" id="KW-1003">Cell membrane</keyword>
<dbReference type="GO" id="GO:0055085">
    <property type="term" value="P:transmembrane transport"/>
    <property type="evidence" value="ECO:0007669"/>
    <property type="project" value="InterPro"/>
</dbReference>
<keyword evidence="6 7" id="KW-0472">Membrane</keyword>
<keyword evidence="5 7" id="KW-1133">Transmembrane helix</keyword>
<feature type="domain" description="ABC transmembrane type-1" evidence="8">
    <location>
        <begin position="96"/>
        <end position="301"/>
    </location>
</feature>
<evidence type="ECO:0000313" key="9">
    <source>
        <dbReference type="EMBL" id="ATG54666.1"/>
    </source>
</evidence>
<feature type="transmembrane region" description="Helical" evidence="7">
    <location>
        <begin position="163"/>
        <end position="183"/>
    </location>
</feature>
<evidence type="ECO:0000256" key="4">
    <source>
        <dbReference type="ARBA" id="ARBA00022692"/>
    </source>
</evidence>
<comment type="subcellular location">
    <subcellularLocation>
        <location evidence="1 7">Cell membrane</location>
        <topology evidence="1 7">Multi-pass membrane protein</topology>
    </subcellularLocation>
</comment>
<dbReference type="PANTHER" id="PTHR43744">
    <property type="entry name" value="ABC TRANSPORTER PERMEASE PROTEIN MG189-RELATED-RELATED"/>
    <property type="match status" value="1"/>
</dbReference>
<dbReference type="PROSITE" id="PS50928">
    <property type="entry name" value="ABC_TM1"/>
    <property type="match status" value="1"/>
</dbReference>
<dbReference type="CDD" id="cd06261">
    <property type="entry name" value="TM_PBP2"/>
    <property type="match status" value="1"/>
</dbReference>
<dbReference type="PANTHER" id="PTHR43744:SF9">
    <property type="entry name" value="POLYGALACTURONAN_RHAMNOGALACTURONAN TRANSPORT SYSTEM PERMEASE PROTEIN YTCP"/>
    <property type="match status" value="1"/>
</dbReference>
<feature type="transmembrane region" description="Helical" evidence="7">
    <location>
        <begin position="283"/>
        <end position="303"/>
    </location>
</feature>
<evidence type="ECO:0000313" key="10">
    <source>
        <dbReference type="Proteomes" id="UP000217889"/>
    </source>
</evidence>